<evidence type="ECO:0000313" key="1">
    <source>
        <dbReference type="EMBL" id="MDT0494874.1"/>
    </source>
</evidence>
<organism evidence="1 2">
    <name type="scientific">Streptomyces stephensoniae</name>
    <dbReference type="NCBI Taxonomy" id="3375367"/>
    <lineage>
        <taxon>Bacteria</taxon>
        <taxon>Bacillati</taxon>
        <taxon>Actinomycetota</taxon>
        <taxon>Actinomycetes</taxon>
        <taxon>Kitasatosporales</taxon>
        <taxon>Streptomycetaceae</taxon>
        <taxon>Streptomyces</taxon>
    </lineage>
</organism>
<comment type="caution">
    <text evidence="1">The sequence shown here is derived from an EMBL/GenBank/DDBJ whole genome shotgun (WGS) entry which is preliminary data.</text>
</comment>
<evidence type="ECO:0000313" key="2">
    <source>
        <dbReference type="Proteomes" id="UP001180556"/>
    </source>
</evidence>
<name>A0ABU2WC67_9ACTN</name>
<dbReference type="EMBL" id="JAVRFG010000062">
    <property type="protein sequence ID" value="MDT0494874.1"/>
    <property type="molecule type" value="Genomic_DNA"/>
</dbReference>
<gene>
    <name evidence="1" type="ORF">RM717_30720</name>
</gene>
<protein>
    <submittedName>
        <fullName evidence="1">Uncharacterized protein</fullName>
    </submittedName>
</protein>
<dbReference type="RefSeq" id="WP_311605717.1">
    <property type="nucleotide sequence ID" value="NZ_JAVRFG010000062.1"/>
</dbReference>
<keyword evidence="2" id="KW-1185">Reference proteome</keyword>
<proteinExistence type="predicted"/>
<sequence>MRAYPYPRLPGVVSLRVESVELRGPDDIRQPLETNAFSVVEQVVAPGASGRHDWEWLRMKVSATVPGRATAPDTPWTDLAVVVVLTEGATNTRVTTALAPGGEDGRQWVGQLDLWRADHLDRATMSVHVVATVDGVVGREIAASTKDWIVDLRSEAPLRGLQLGLVEVGFREGPPWLRNLQEVPWAVDTSGDLPVVHINTDFEGVSELVGGNGTSVDNMVRELLTAQMCTDVWTAVFHTAIGDLEIEDDGTPLFPRDWRGEVLREMLPDVVPDRPVEDALREVHRRRTGTTGWTDLQPRIHYAATRRADVPKALSTAIRGLNSIHRGADA</sequence>
<accession>A0ABU2WC67</accession>
<reference evidence="2" key="1">
    <citation type="submission" date="2023-07" db="EMBL/GenBank/DDBJ databases">
        <title>30 novel species of actinomycetes from the DSMZ collection.</title>
        <authorList>
            <person name="Nouioui I."/>
        </authorList>
    </citation>
    <scope>NUCLEOTIDE SEQUENCE [LARGE SCALE GENOMIC DNA]</scope>
    <source>
        <strain evidence="2">DSM 40932</strain>
    </source>
</reference>
<dbReference type="Proteomes" id="UP001180556">
    <property type="component" value="Unassembled WGS sequence"/>
</dbReference>